<feature type="domain" description="Helicase-associated" evidence="2">
    <location>
        <begin position="805"/>
        <end position="877"/>
    </location>
</feature>
<feature type="domain" description="Helicase-associated" evidence="2">
    <location>
        <begin position="719"/>
        <end position="793"/>
    </location>
</feature>
<dbReference type="Gene3D" id="6.10.140.530">
    <property type="match status" value="7"/>
</dbReference>
<feature type="compositionally biased region" description="Basic residues" evidence="1">
    <location>
        <begin position="102"/>
        <end position="111"/>
    </location>
</feature>
<dbReference type="InterPro" id="IPR005114">
    <property type="entry name" value="Helicase_assoc"/>
</dbReference>
<comment type="caution">
    <text evidence="3">The sequence shown here is derived from an EMBL/GenBank/DDBJ whole genome shotgun (WGS) entry which is preliminary data.</text>
</comment>
<organism evidence="3 4">
    <name type="scientific">Cylindrotheca closterium</name>
    <dbReference type="NCBI Taxonomy" id="2856"/>
    <lineage>
        <taxon>Eukaryota</taxon>
        <taxon>Sar</taxon>
        <taxon>Stramenopiles</taxon>
        <taxon>Ochrophyta</taxon>
        <taxon>Bacillariophyta</taxon>
        <taxon>Bacillariophyceae</taxon>
        <taxon>Bacillariophycidae</taxon>
        <taxon>Bacillariales</taxon>
        <taxon>Bacillariaceae</taxon>
        <taxon>Cylindrotheca</taxon>
    </lineage>
</organism>
<sequence length="941" mass="108848">MSNTGVVLAKPTPTQPTHTPDAALAQLYPGAYSHEAVSVIMNNKSNFSEWAPEGGFGEEEDPQLHHHPHHHLQHHDSTESYNLDADPLDTDDMDVPLEFQQHHHHHHHLHNEKRPAQDANALDDSPNAKRLRMEDSMLLHMDNNNNMDHNSNGGLLQLPMPSNPGAASANTKKVHNDQWDAMFERLKGYKQAYGNCLVPKRFADDPKLGTWVETQRVQYKRLVRSQDESGRLIVLPNKRLTSERLNKLESVGFAWVAKFVKKSTSSKNKDDDSNSTNSSEPVNLQQQRKQHLNEVQWEEMYHRLVQYKQQYGDCLVPRKFEGDPKLATWVETQRVLWNKEAKSAVAPVEEDAQLKRLTPSRKQRLDALGFVWSLRNKRIEDHWDEMFRQLLDYKKVHGDCLVPSRFESNLRLGKWVETQRYEYSKMQKQKQNQNPNASVAAAPKPADQDVESVSDDSKPKVANPRLTEDRLRRLESVGFEWKVKNKMKRYYDKQWDQMFQRLLQFKEANGHCRVPKRYQADTKLGTWVHTQRIQNRKLLAGKNGPPITEEEVAKLLAGQSSSLTPEENAALRSCAQDKINYRLTEDRRKRLEDMGFVWSARDGEKGADISRGVRNTYDDQWDIMFEKLREYKDKTGNCLVPKRYKDNPKLGTWVDTQRVQYKKLQKILASQTTQNGSIGGSEDRESPIPAGDVGKPLVGRLTNDRIRRLEDLGFVWSLRDDWQKHYEELKDYKAQHGHCNVPARYEKNRRLGIWVSAQRQQYKMVRQLPDANKGRRSTSLTPERIGLLNDLSFTWTIRSRDTFGESWNQRYEDLKEFKRIHGHCNVPSKYAENPELGIWVGTQRTQYRLYMKGRESGNLTTSNMNEDRMRALESLGFSWVQRLSRSDDGSPLDDVLLAAAQATDSMDASAEGMLDVDQMSAMHQFPVENVDQVMGEYVEEL</sequence>
<protein>
    <recommendedName>
        <fullName evidence="2">Helicase-associated domain-containing protein</fullName>
    </recommendedName>
</protein>
<feature type="domain" description="Helicase-associated" evidence="2">
    <location>
        <begin position="618"/>
        <end position="714"/>
    </location>
</feature>
<dbReference type="Proteomes" id="UP001295423">
    <property type="component" value="Unassembled WGS sequence"/>
</dbReference>
<feature type="domain" description="Helicase-associated" evidence="2">
    <location>
        <begin position="492"/>
        <end position="596"/>
    </location>
</feature>
<feature type="region of interest" description="Disordered" evidence="1">
    <location>
        <begin position="101"/>
        <end position="124"/>
    </location>
</feature>
<feature type="region of interest" description="Disordered" evidence="1">
    <location>
        <begin position="264"/>
        <end position="288"/>
    </location>
</feature>
<evidence type="ECO:0000313" key="3">
    <source>
        <dbReference type="EMBL" id="CAJ1957843.1"/>
    </source>
</evidence>
<feature type="domain" description="Helicase-associated" evidence="2">
    <location>
        <begin position="294"/>
        <end position="370"/>
    </location>
</feature>
<evidence type="ECO:0000256" key="1">
    <source>
        <dbReference type="SAM" id="MobiDB-lite"/>
    </source>
</evidence>
<accession>A0AAD2FZA4</accession>
<feature type="region of interest" description="Disordered" evidence="1">
    <location>
        <begin position="51"/>
        <end position="81"/>
    </location>
</feature>
<keyword evidence="4" id="KW-1185">Reference proteome</keyword>
<gene>
    <name evidence="3" type="ORF">CYCCA115_LOCUS16903</name>
</gene>
<feature type="region of interest" description="Disordered" evidence="1">
    <location>
        <begin position="426"/>
        <end position="466"/>
    </location>
</feature>
<evidence type="ECO:0000313" key="4">
    <source>
        <dbReference type="Proteomes" id="UP001295423"/>
    </source>
</evidence>
<evidence type="ECO:0000259" key="2">
    <source>
        <dbReference type="Pfam" id="PF03457"/>
    </source>
</evidence>
<proteinExistence type="predicted"/>
<dbReference type="AlphaFoldDB" id="A0AAD2FZA4"/>
<feature type="region of interest" description="Disordered" evidence="1">
    <location>
        <begin position="672"/>
        <end position="695"/>
    </location>
</feature>
<dbReference type="PANTHER" id="PTHR33418">
    <property type="entry name" value="HELICASE-ASSOCIATED"/>
    <property type="match status" value="1"/>
</dbReference>
<dbReference type="PANTHER" id="PTHR33418:SF1">
    <property type="entry name" value="HELICASE-ASSOCIATED DOMAIN-CONTAINING PROTEIN"/>
    <property type="match status" value="1"/>
</dbReference>
<dbReference type="EMBL" id="CAKOGP040001958">
    <property type="protein sequence ID" value="CAJ1957843.1"/>
    <property type="molecule type" value="Genomic_DNA"/>
</dbReference>
<feature type="domain" description="Helicase-associated" evidence="2">
    <location>
        <begin position="176"/>
        <end position="253"/>
    </location>
</feature>
<feature type="domain" description="Helicase-associated" evidence="2">
    <location>
        <begin position="380"/>
        <end position="479"/>
    </location>
</feature>
<dbReference type="Pfam" id="PF03457">
    <property type="entry name" value="HA"/>
    <property type="match status" value="7"/>
</dbReference>
<name>A0AAD2FZA4_9STRA</name>
<feature type="region of interest" description="Disordered" evidence="1">
    <location>
        <begin position="1"/>
        <end position="20"/>
    </location>
</feature>
<reference evidence="3" key="1">
    <citation type="submission" date="2023-08" db="EMBL/GenBank/DDBJ databases">
        <authorList>
            <person name="Audoor S."/>
            <person name="Bilcke G."/>
        </authorList>
    </citation>
    <scope>NUCLEOTIDE SEQUENCE</scope>
</reference>